<dbReference type="Pfam" id="PF13731">
    <property type="entry name" value="WxL"/>
    <property type="match status" value="1"/>
</dbReference>
<comment type="caution">
    <text evidence="3">The sequence shown here is derived from an EMBL/GenBank/DDBJ whole genome shotgun (WGS) entry which is preliminary data.</text>
</comment>
<name>A0A3M8P887_9BACL</name>
<feature type="signal peptide" evidence="1">
    <location>
        <begin position="1"/>
        <end position="23"/>
    </location>
</feature>
<feature type="chain" id="PRO_5038612370" description="WxL domain-containing protein" evidence="1">
    <location>
        <begin position="24"/>
        <end position="186"/>
    </location>
</feature>
<dbReference type="AlphaFoldDB" id="A0A3M8P887"/>
<dbReference type="EMBL" id="RIAX01000005">
    <property type="protein sequence ID" value="RNF39480.1"/>
    <property type="molecule type" value="Genomic_DNA"/>
</dbReference>
<evidence type="ECO:0000259" key="2">
    <source>
        <dbReference type="Pfam" id="PF13731"/>
    </source>
</evidence>
<organism evidence="3 4">
    <name type="scientific">Planococcus salinus</name>
    <dbReference type="NCBI Taxonomy" id="1848460"/>
    <lineage>
        <taxon>Bacteria</taxon>
        <taxon>Bacillati</taxon>
        <taxon>Bacillota</taxon>
        <taxon>Bacilli</taxon>
        <taxon>Bacillales</taxon>
        <taxon>Caryophanaceae</taxon>
        <taxon>Planococcus</taxon>
    </lineage>
</organism>
<dbReference type="OrthoDB" id="2916691at2"/>
<accession>A0A3M8P887</accession>
<proteinExistence type="predicted"/>
<gene>
    <name evidence="3" type="ORF">EEX84_08355</name>
</gene>
<feature type="domain" description="WxL" evidence="2">
    <location>
        <begin position="37"/>
        <end position="185"/>
    </location>
</feature>
<evidence type="ECO:0000256" key="1">
    <source>
        <dbReference type="SAM" id="SignalP"/>
    </source>
</evidence>
<evidence type="ECO:0000313" key="3">
    <source>
        <dbReference type="EMBL" id="RNF39480.1"/>
    </source>
</evidence>
<dbReference type="RefSeq" id="WP_123165181.1">
    <property type="nucleotide sequence ID" value="NZ_RIAX01000005.1"/>
</dbReference>
<evidence type="ECO:0000313" key="4">
    <source>
        <dbReference type="Proteomes" id="UP000275473"/>
    </source>
</evidence>
<dbReference type="Proteomes" id="UP000275473">
    <property type="component" value="Unassembled WGS sequence"/>
</dbReference>
<keyword evidence="4" id="KW-1185">Reference proteome</keyword>
<dbReference type="InterPro" id="IPR027994">
    <property type="entry name" value="WxL_dom"/>
</dbReference>
<sequence length="186" mass="18733">MTTMFKKFATGTAALALMTTVFASGTLAAETGVSSTITGGELTLSDISATSFSGTKLDGKIQNDSTASIQPFTITDARGTGTGWDVSISASALTNPSVQKALSPGTLTIGTPNLTGIDGASIVADLAKLGGVIDNGPVKVLTAETDEGMGTFEVSAIPMTLNLKPSEVYAGTYSTTISVTLTNGPQ</sequence>
<protein>
    <recommendedName>
        <fullName evidence="2">WxL domain-containing protein</fullName>
    </recommendedName>
</protein>
<reference evidence="3 4" key="1">
    <citation type="journal article" date="2018" name="Int. J. Syst. Evol. Microbiol.">
        <title>Planococcus salinus sp. nov., a moderately halophilic bacterium isolated from a saline-alkali soil.</title>
        <authorList>
            <person name="Gan L."/>
        </authorList>
    </citation>
    <scope>NUCLEOTIDE SEQUENCE [LARGE SCALE GENOMIC DNA]</scope>
    <source>
        <strain evidence="3 4">LCB217</strain>
    </source>
</reference>
<keyword evidence="1" id="KW-0732">Signal</keyword>